<organism evidence="7 8">
    <name type="scientific">Podila minutissima</name>
    <dbReference type="NCBI Taxonomy" id="64525"/>
    <lineage>
        <taxon>Eukaryota</taxon>
        <taxon>Fungi</taxon>
        <taxon>Fungi incertae sedis</taxon>
        <taxon>Mucoromycota</taxon>
        <taxon>Mortierellomycotina</taxon>
        <taxon>Mortierellomycetes</taxon>
        <taxon>Mortierellales</taxon>
        <taxon>Mortierellaceae</taxon>
        <taxon>Podila</taxon>
    </lineage>
</organism>
<comment type="function">
    <text evidence="3">Regulates mitochondrial small subunit maturation by controlling 15S rRNA 5'-end processing. Localizes to the 5' precursor of the 15S rRNA in a position that is subsequently occupied by mS47 in the mature yeast mtSSU. Uses structure and sequence-specific RNA recognition, binding to a single-stranded region of the precursor and specifically recognizing bases -6 to -1. The exchange of Ccm1 for mS47 is coupled to the irreversible removal of precursor rRNA that is accompanied by conformational changes of the mitoribosomal proteins uS5m and mS26. These conformational changes signal completion of 5'-end rRNA processing through protection of the mature 5'-end of the 15S rRNA and stabilization of mS47. The removal of the 5' precursor together with the dissociation of Ccm1 may be catalyzed by the 5'-3' exoribonuclease Pet127. Involved in the specific removal of group I introns in mitochondrial encoded transcripts.</text>
</comment>
<comment type="similarity">
    <text evidence="1">Belongs to the CCM1 family.</text>
</comment>
<feature type="compositionally biased region" description="Low complexity" evidence="6">
    <location>
        <begin position="45"/>
        <end position="58"/>
    </location>
</feature>
<evidence type="ECO:0000256" key="2">
    <source>
        <dbReference type="ARBA" id="ARBA00022737"/>
    </source>
</evidence>
<feature type="compositionally biased region" description="Polar residues" evidence="6">
    <location>
        <begin position="451"/>
        <end position="462"/>
    </location>
</feature>
<comment type="subunit">
    <text evidence="4">Binds to mitochondrial small subunit 15S rRNA.</text>
</comment>
<evidence type="ECO:0000256" key="5">
    <source>
        <dbReference type="PROSITE-ProRule" id="PRU00708"/>
    </source>
</evidence>
<protein>
    <submittedName>
        <fullName evidence="7">Uncharacterized protein</fullName>
    </submittedName>
</protein>
<feature type="region of interest" description="Disordered" evidence="6">
    <location>
        <begin position="30"/>
        <end position="58"/>
    </location>
</feature>
<dbReference type="PANTHER" id="PTHR47447:SF28">
    <property type="entry name" value="PENTACOTRIPEPTIDE-REPEAT REGION OF PRORP DOMAIN-CONTAINING PROTEIN"/>
    <property type="match status" value="1"/>
</dbReference>
<evidence type="ECO:0000313" key="7">
    <source>
        <dbReference type="EMBL" id="KAF9326730.1"/>
    </source>
</evidence>
<feature type="region of interest" description="Disordered" evidence="6">
    <location>
        <begin position="433"/>
        <end position="466"/>
    </location>
</feature>
<evidence type="ECO:0000256" key="3">
    <source>
        <dbReference type="ARBA" id="ARBA00044493"/>
    </source>
</evidence>
<evidence type="ECO:0000256" key="1">
    <source>
        <dbReference type="ARBA" id="ARBA00006192"/>
    </source>
</evidence>
<dbReference type="Gene3D" id="1.25.40.10">
    <property type="entry name" value="Tetratricopeptide repeat domain"/>
    <property type="match status" value="2"/>
</dbReference>
<proteinExistence type="inferred from homology"/>
<sequence length="568" mass="63311">MALQQASKKILHRSVHPIIRRQQSTFSFFSRSQISSQPSSPPPQSSASTNTTPSLLASSSPHALRITSSYSNAAPLLAALQNKDQDTAWMVYSVLARAGLLHTLLPLHHSMLLKSIRPEKSYRFTRTQTATLTERFEQVWTNMRQAHIQPDMNDHTARLEFFAATRQHYKFDQAWTELKEVANMGQAGSGSNIHGVPSLSSASSSSSSQIVQPTIYTYNLVLSSCVPRENIGLAMETMTLMRRAGIKPDNMSWDYVLQIHTAMKNWPAVESTFRSAFITSQQGFTGQMGNNGGNSITRISHLAIPLGQRARTLHGGAGNLYSASRSSSAGQQGSEPQKLVPSLQNIHTLFSYFAYTQDLEELRTMFDGHMRLFGLVPTTRTYNEMIKFAFLARRDGDALELFKELVQIGQNLEKVQNAGESIVSVQPQMTGGASNSLSLTSASSSAAGSEPSPTWTTASQPHQVGGPDFDTFKIMINNELIASRNRWGRAWKWIQIMQESYGLEPSDSMFRRTLNSMRRRRGDEATMQALQQNWERVRQRRDGKSEAQEAATIEEQQEDGGQHMEGRV</sequence>
<name>A0A9P5SEG8_9FUNG</name>
<feature type="compositionally biased region" description="Low complexity" evidence="6">
    <location>
        <begin position="433"/>
        <end position="449"/>
    </location>
</feature>
<dbReference type="PANTHER" id="PTHR47447">
    <property type="entry name" value="OS03G0856100 PROTEIN"/>
    <property type="match status" value="1"/>
</dbReference>
<comment type="caution">
    <text evidence="7">The sequence shown here is derived from an EMBL/GenBank/DDBJ whole genome shotgun (WGS) entry which is preliminary data.</text>
</comment>
<feature type="region of interest" description="Disordered" evidence="6">
    <location>
        <begin position="537"/>
        <end position="568"/>
    </location>
</feature>
<evidence type="ECO:0000256" key="6">
    <source>
        <dbReference type="SAM" id="MobiDB-lite"/>
    </source>
</evidence>
<reference evidence="7" key="1">
    <citation type="journal article" date="2020" name="Fungal Divers.">
        <title>Resolving the Mortierellaceae phylogeny through synthesis of multi-gene phylogenetics and phylogenomics.</title>
        <authorList>
            <person name="Vandepol N."/>
            <person name="Liber J."/>
            <person name="Desiro A."/>
            <person name="Na H."/>
            <person name="Kennedy M."/>
            <person name="Barry K."/>
            <person name="Grigoriev I.V."/>
            <person name="Miller A.N."/>
            <person name="O'Donnell K."/>
            <person name="Stajich J.E."/>
            <person name="Bonito G."/>
        </authorList>
    </citation>
    <scope>NUCLEOTIDE SEQUENCE</scope>
    <source>
        <strain evidence="7">NVP1</strain>
    </source>
</reference>
<dbReference type="PROSITE" id="PS51375">
    <property type="entry name" value="PPR"/>
    <property type="match status" value="1"/>
</dbReference>
<dbReference type="NCBIfam" id="TIGR00756">
    <property type="entry name" value="PPR"/>
    <property type="match status" value="1"/>
</dbReference>
<dbReference type="InterPro" id="IPR002885">
    <property type="entry name" value="PPR_rpt"/>
</dbReference>
<gene>
    <name evidence="7" type="ORF">BG006_009882</name>
</gene>
<evidence type="ECO:0000313" key="8">
    <source>
        <dbReference type="Proteomes" id="UP000696485"/>
    </source>
</evidence>
<feature type="repeat" description="PPR" evidence="5">
    <location>
        <begin position="214"/>
        <end position="248"/>
    </location>
</feature>
<dbReference type="InterPro" id="IPR011990">
    <property type="entry name" value="TPR-like_helical_dom_sf"/>
</dbReference>
<dbReference type="AlphaFoldDB" id="A0A9P5SEG8"/>
<keyword evidence="2" id="KW-0677">Repeat</keyword>
<evidence type="ECO:0000256" key="4">
    <source>
        <dbReference type="ARBA" id="ARBA00044511"/>
    </source>
</evidence>
<accession>A0A9P5SEG8</accession>
<dbReference type="Proteomes" id="UP000696485">
    <property type="component" value="Unassembled WGS sequence"/>
</dbReference>
<dbReference type="EMBL" id="JAAAUY010000743">
    <property type="protein sequence ID" value="KAF9326730.1"/>
    <property type="molecule type" value="Genomic_DNA"/>
</dbReference>
<feature type="compositionally biased region" description="Basic and acidic residues" evidence="6">
    <location>
        <begin position="537"/>
        <end position="547"/>
    </location>
</feature>
<keyword evidence="8" id="KW-1185">Reference proteome</keyword>
<dbReference type="Pfam" id="PF13812">
    <property type="entry name" value="PPR_3"/>
    <property type="match status" value="1"/>
</dbReference>